<name>A0A3B1CII7_9ZZZZ</name>
<accession>A0A3B1CII7</accession>
<feature type="domain" description="Glycosyltransferase 2-like" evidence="1">
    <location>
        <begin position="247"/>
        <end position="376"/>
    </location>
</feature>
<dbReference type="PANTHER" id="PTHR48090">
    <property type="entry name" value="UNDECAPRENYL-PHOSPHATE 4-DEOXY-4-FORMAMIDO-L-ARABINOSE TRANSFERASE-RELATED"/>
    <property type="match status" value="1"/>
</dbReference>
<dbReference type="SUPFAM" id="SSF53335">
    <property type="entry name" value="S-adenosyl-L-methionine-dependent methyltransferases"/>
    <property type="match status" value="1"/>
</dbReference>
<keyword evidence="3" id="KW-0808">Transferase</keyword>
<dbReference type="SUPFAM" id="SSF53448">
    <property type="entry name" value="Nucleotide-diphospho-sugar transferases"/>
    <property type="match status" value="1"/>
</dbReference>
<dbReference type="InterPro" id="IPR029063">
    <property type="entry name" value="SAM-dependent_MTases_sf"/>
</dbReference>
<dbReference type="InterPro" id="IPR050256">
    <property type="entry name" value="Glycosyltransferase_2"/>
</dbReference>
<dbReference type="Pfam" id="PF13649">
    <property type="entry name" value="Methyltransf_25"/>
    <property type="match status" value="1"/>
</dbReference>
<reference evidence="3" key="1">
    <citation type="submission" date="2018-06" db="EMBL/GenBank/DDBJ databases">
        <authorList>
            <person name="Zhirakovskaya E."/>
        </authorList>
    </citation>
    <scope>NUCLEOTIDE SEQUENCE</scope>
</reference>
<organism evidence="3">
    <name type="scientific">hydrothermal vent metagenome</name>
    <dbReference type="NCBI Taxonomy" id="652676"/>
    <lineage>
        <taxon>unclassified sequences</taxon>
        <taxon>metagenomes</taxon>
        <taxon>ecological metagenomes</taxon>
    </lineage>
</organism>
<feature type="domain" description="Methyltransferase" evidence="2">
    <location>
        <begin position="56"/>
        <end position="139"/>
    </location>
</feature>
<dbReference type="Pfam" id="PF00535">
    <property type="entry name" value="Glycos_transf_2"/>
    <property type="match status" value="1"/>
</dbReference>
<evidence type="ECO:0000313" key="3">
    <source>
        <dbReference type="EMBL" id="VAX23744.1"/>
    </source>
</evidence>
<protein>
    <submittedName>
        <fullName evidence="3">Glycosyltransferase</fullName>
    </submittedName>
</protein>
<gene>
    <name evidence="3" type="ORF">MNBD_NITROSPINAE02-1787</name>
</gene>
<dbReference type="InterPro" id="IPR029044">
    <property type="entry name" value="Nucleotide-diphossugar_trans"/>
</dbReference>
<dbReference type="Gene3D" id="3.90.550.10">
    <property type="entry name" value="Spore Coat Polysaccharide Biosynthesis Protein SpsA, Chain A"/>
    <property type="match status" value="1"/>
</dbReference>
<proteinExistence type="predicted"/>
<dbReference type="CDD" id="cd02440">
    <property type="entry name" value="AdoMet_MTases"/>
    <property type="match status" value="1"/>
</dbReference>
<dbReference type="InterPro" id="IPR041698">
    <property type="entry name" value="Methyltransf_25"/>
</dbReference>
<dbReference type="GO" id="GO:0016740">
    <property type="term" value="F:transferase activity"/>
    <property type="evidence" value="ECO:0007669"/>
    <property type="project" value="UniProtKB-KW"/>
</dbReference>
<dbReference type="EMBL" id="UOGE01000089">
    <property type="protein sequence ID" value="VAX23744.1"/>
    <property type="molecule type" value="Genomic_DNA"/>
</dbReference>
<dbReference type="AlphaFoldDB" id="A0A3B1CII7"/>
<dbReference type="Gene3D" id="3.40.50.150">
    <property type="entry name" value="Vaccinia Virus protein VP39"/>
    <property type="match status" value="1"/>
</dbReference>
<evidence type="ECO:0000259" key="2">
    <source>
        <dbReference type="Pfam" id="PF13649"/>
    </source>
</evidence>
<dbReference type="PANTHER" id="PTHR48090:SF7">
    <property type="entry name" value="RFBJ PROTEIN"/>
    <property type="match status" value="1"/>
</dbReference>
<evidence type="ECO:0000259" key="1">
    <source>
        <dbReference type="Pfam" id="PF00535"/>
    </source>
</evidence>
<sequence>MIPKTDKTDFKNYKKARVTHWGIVAKGLYSFKGLGGYYHNRLEDVYRFNVPEASRILEIGCGQGDLLASLKPSYGVGVDFCAEMIDLAKEGHPGYTFIHQDAHQLDIDEKFDIIILSDLVNDLWDVQAVFEQIRPLCEPHTRIILNFYSRVWEIPLGLARRLRLAKPALGQNWLTVEDIEGLFALTDFEVIKSWQEILLPLPIPGLKSLFNRYLARLWPFRVIDITNFMIVRPQKMAPREYAKPLVSILVPARNEAGNIASIFKRVPEMGGGVELVFVEGGSKDNTYEVIKEEIKKHPEKQCILLKQSGKGKGNAVREGFARATGKALMILDADLTVPPEDLPRFLDALTSNKGEFINGVRLVYPMQDKAMRYINLFGNKFFGLAFSWILGQSIKDTLCGTKVLWKKDYEKIAANRVYFGDFDPFGDFDLIFGAAKLNLKIIDMPIRYRERIYGDTNINRWTGGWLLLKMVIFALRRIKFI</sequence>
<dbReference type="CDD" id="cd04179">
    <property type="entry name" value="DPM_DPG-synthase_like"/>
    <property type="match status" value="1"/>
</dbReference>
<dbReference type="InterPro" id="IPR001173">
    <property type="entry name" value="Glyco_trans_2-like"/>
</dbReference>